<sequence length="429" mass="48966">MGTCGSALKCDTCYYNTTKPGCTKKTVLETDGDIVGKGVLASFLISAGLTCGAILYGHFSDSLPDSDLNSVDREFIKFFRGSFVYKKILPYLDFVRFWRFIKSVLLAVVTFGKKKYAYPPALQKEERSEALKRFVLALSDQQLVTGLALVVAVVSNRCEITFYEFRVVIGLAWFSATTHLGTLYVLKDYLIEHPTVRNWRVLGIVVTMVLLIFAIVVNEGSDTTVFGRPDLLVNTAECALISITINERAISLLLPTLAMISIPYISRISVLFTSQTDDQVFEAQVQQPSKSPEGPKTHKTHAGSVQTSRQRHERTQTPSASRWRDRKILRELRRRFKHKIIDTDVVHDIYFRVKAVENSPAERVKRWEWEWERGQSHTRQFFMREYQQSYLSNVPPLLFFFAYGSAQTISVRWLYAPRMGETASRMDFG</sequence>
<name>A0A6A6QKR5_9PEZI</name>
<dbReference type="OrthoDB" id="5427664at2759"/>
<keyword evidence="2" id="KW-0472">Membrane</keyword>
<gene>
    <name evidence="3" type="ORF">BU16DRAFT_620150</name>
</gene>
<evidence type="ECO:0000313" key="3">
    <source>
        <dbReference type="EMBL" id="KAF2492832.1"/>
    </source>
</evidence>
<dbReference type="Proteomes" id="UP000799750">
    <property type="component" value="Unassembled WGS sequence"/>
</dbReference>
<proteinExistence type="predicted"/>
<feature type="region of interest" description="Disordered" evidence="1">
    <location>
        <begin position="282"/>
        <end position="322"/>
    </location>
</feature>
<reference evidence="3" key="1">
    <citation type="journal article" date="2020" name="Stud. Mycol.">
        <title>101 Dothideomycetes genomes: a test case for predicting lifestyles and emergence of pathogens.</title>
        <authorList>
            <person name="Haridas S."/>
            <person name="Albert R."/>
            <person name="Binder M."/>
            <person name="Bloem J."/>
            <person name="Labutti K."/>
            <person name="Salamov A."/>
            <person name="Andreopoulos B."/>
            <person name="Baker S."/>
            <person name="Barry K."/>
            <person name="Bills G."/>
            <person name="Bluhm B."/>
            <person name="Cannon C."/>
            <person name="Castanera R."/>
            <person name="Culley D."/>
            <person name="Daum C."/>
            <person name="Ezra D."/>
            <person name="Gonzalez J."/>
            <person name="Henrissat B."/>
            <person name="Kuo A."/>
            <person name="Liang C."/>
            <person name="Lipzen A."/>
            <person name="Lutzoni F."/>
            <person name="Magnuson J."/>
            <person name="Mondo S."/>
            <person name="Nolan M."/>
            <person name="Ohm R."/>
            <person name="Pangilinan J."/>
            <person name="Park H.-J."/>
            <person name="Ramirez L."/>
            <person name="Alfaro M."/>
            <person name="Sun H."/>
            <person name="Tritt A."/>
            <person name="Yoshinaga Y."/>
            <person name="Zwiers L.-H."/>
            <person name="Turgeon B."/>
            <person name="Goodwin S."/>
            <person name="Spatafora J."/>
            <person name="Crous P."/>
            <person name="Grigoriev I."/>
        </authorList>
    </citation>
    <scope>NUCLEOTIDE SEQUENCE</scope>
    <source>
        <strain evidence="3">CBS 269.34</strain>
    </source>
</reference>
<organism evidence="3 4">
    <name type="scientific">Lophium mytilinum</name>
    <dbReference type="NCBI Taxonomy" id="390894"/>
    <lineage>
        <taxon>Eukaryota</taxon>
        <taxon>Fungi</taxon>
        <taxon>Dikarya</taxon>
        <taxon>Ascomycota</taxon>
        <taxon>Pezizomycotina</taxon>
        <taxon>Dothideomycetes</taxon>
        <taxon>Pleosporomycetidae</taxon>
        <taxon>Mytilinidiales</taxon>
        <taxon>Mytilinidiaceae</taxon>
        <taxon>Lophium</taxon>
    </lineage>
</organism>
<dbReference type="PANTHER" id="PTHR37577:SF1">
    <property type="entry name" value="INTEGRAL MEMBRANE PROTEIN"/>
    <property type="match status" value="1"/>
</dbReference>
<keyword evidence="2" id="KW-1133">Transmembrane helix</keyword>
<accession>A0A6A6QKR5</accession>
<feature type="transmembrane region" description="Helical" evidence="2">
    <location>
        <begin position="34"/>
        <end position="59"/>
    </location>
</feature>
<protein>
    <submittedName>
        <fullName evidence="3">Uncharacterized protein</fullName>
    </submittedName>
</protein>
<dbReference type="PANTHER" id="PTHR37577">
    <property type="entry name" value="INTEGRAL MEMBRANE PROTEIN"/>
    <property type="match status" value="1"/>
</dbReference>
<feature type="transmembrane region" description="Helical" evidence="2">
    <location>
        <begin position="97"/>
        <end position="113"/>
    </location>
</feature>
<keyword evidence="2" id="KW-0812">Transmembrane</keyword>
<evidence type="ECO:0000313" key="4">
    <source>
        <dbReference type="Proteomes" id="UP000799750"/>
    </source>
</evidence>
<dbReference type="EMBL" id="MU004193">
    <property type="protein sequence ID" value="KAF2492832.1"/>
    <property type="molecule type" value="Genomic_DNA"/>
</dbReference>
<dbReference type="AlphaFoldDB" id="A0A6A6QKR5"/>
<feature type="transmembrane region" description="Helical" evidence="2">
    <location>
        <begin position="397"/>
        <end position="415"/>
    </location>
</feature>
<feature type="transmembrane region" description="Helical" evidence="2">
    <location>
        <begin position="167"/>
        <end position="186"/>
    </location>
</feature>
<feature type="transmembrane region" description="Helical" evidence="2">
    <location>
        <begin position="198"/>
        <end position="217"/>
    </location>
</feature>
<dbReference type="InterPro" id="IPR053018">
    <property type="entry name" value="Elsinochrome_Biosynth-Asso"/>
</dbReference>
<evidence type="ECO:0000256" key="2">
    <source>
        <dbReference type="SAM" id="Phobius"/>
    </source>
</evidence>
<evidence type="ECO:0000256" key="1">
    <source>
        <dbReference type="SAM" id="MobiDB-lite"/>
    </source>
</evidence>
<keyword evidence="4" id="KW-1185">Reference proteome</keyword>